<feature type="domain" description="Rifampin ADP-ribosyltransferase" evidence="1">
    <location>
        <begin position="6"/>
        <end position="83"/>
    </location>
</feature>
<proteinExistence type="predicted"/>
<dbReference type="Gene3D" id="3.20.170.40">
    <property type="entry name" value="Rifampin ADP-ribosyltransferase domain"/>
    <property type="match status" value="1"/>
</dbReference>
<evidence type="ECO:0000313" key="3">
    <source>
        <dbReference type="Proteomes" id="UP001549366"/>
    </source>
</evidence>
<name>A0ABV2SP71_9GAMM</name>
<evidence type="ECO:0000313" key="2">
    <source>
        <dbReference type="EMBL" id="MET4759546.1"/>
    </source>
</evidence>
<dbReference type="Proteomes" id="UP001549366">
    <property type="component" value="Unassembled WGS sequence"/>
</dbReference>
<evidence type="ECO:0000259" key="1">
    <source>
        <dbReference type="Pfam" id="PF12120"/>
    </source>
</evidence>
<reference evidence="2 3" key="1">
    <citation type="submission" date="2024-06" db="EMBL/GenBank/DDBJ databases">
        <title>Genomic Encyclopedia of Type Strains, Phase V (KMG-V): Genome sequencing to study the core and pangenomes of soil and plant-associated prokaryotes.</title>
        <authorList>
            <person name="Whitman W."/>
        </authorList>
    </citation>
    <scope>NUCLEOTIDE SEQUENCE [LARGE SCALE GENOMIC DNA]</scope>
    <source>
        <strain evidence="2 3">NE40</strain>
    </source>
</reference>
<protein>
    <recommendedName>
        <fullName evidence="1">Rifampin ADP-ribosyltransferase domain-containing protein</fullName>
    </recommendedName>
</protein>
<sequence length="119" mass="13298">MSNKVYWHGGKGGMKPGQMILPPSITGAKHMGEFGNHHHDANQVYVTTQYGAALMYASGVKKGDVYEVEPIGELRTDPDCEHHELSFSCDKARIVRRYKLSENTRKAARDILCDGFTNE</sequence>
<dbReference type="RefSeq" id="WP_354011479.1">
    <property type="nucleotide sequence ID" value="NZ_JBEWTA010000002.1"/>
</dbReference>
<dbReference type="InterPro" id="IPR038611">
    <property type="entry name" value="Arr_sf"/>
</dbReference>
<gene>
    <name evidence="2" type="ORF">V5J35_004865</name>
</gene>
<dbReference type="EMBL" id="JBEWTB010000003">
    <property type="protein sequence ID" value="MET4759546.1"/>
    <property type="molecule type" value="Genomic_DNA"/>
</dbReference>
<organism evidence="2 3">
    <name type="scientific">Endozoicomonas lisbonensis</name>
    <dbReference type="NCBI Taxonomy" id="3120522"/>
    <lineage>
        <taxon>Bacteria</taxon>
        <taxon>Pseudomonadati</taxon>
        <taxon>Pseudomonadota</taxon>
        <taxon>Gammaproteobacteria</taxon>
        <taxon>Oceanospirillales</taxon>
        <taxon>Endozoicomonadaceae</taxon>
        <taxon>Endozoicomonas</taxon>
    </lineage>
</organism>
<accession>A0ABV2SP71</accession>
<dbReference type="InterPro" id="IPR021975">
    <property type="entry name" value="Rifampin_Arr"/>
</dbReference>
<keyword evidence="3" id="KW-1185">Reference proteome</keyword>
<dbReference type="Pfam" id="PF12120">
    <property type="entry name" value="Arr-ms"/>
    <property type="match status" value="1"/>
</dbReference>
<comment type="caution">
    <text evidence="2">The sequence shown here is derived from an EMBL/GenBank/DDBJ whole genome shotgun (WGS) entry which is preliminary data.</text>
</comment>